<dbReference type="InterPro" id="IPR036390">
    <property type="entry name" value="WH_DNA-bd_sf"/>
</dbReference>
<keyword evidence="2" id="KW-0238">DNA-binding</keyword>
<evidence type="ECO:0000256" key="2">
    <source>
        <dbReference type="ARBA" id="ARBA00023125"/>
    </source>
</evidence>
<keyword evidence="3" id="KW-0804">Transcription</keyword>
<sequence>MTIPKYQYIKDELKQKIISGQFENGDKFYTEAELIQMYDVSSITVVRALNDLANDGYIIRQQGKGTFVSRARKHKLVEFSDVEVFPSQSDYVTVLSIDRGNDGAILDKLGLKSNQFYYRIERIRETNGVTYIYQQSYIPEQYINANYPNLEYYSSIYGRFKADYHIHMNDEPFEEINEIVFPTPKHVAEKLGIDPQFPSVHQVKTTQLESTGQILEYVESYKRGDFYKIKFIASDKSR</sequence>
<dbReference type="InterPro" id="IPR011663">
    <property type="entry name" value="UTRA"/>
</dbReference>
<accession>A0A139N2A8</accession>
<gene>
    <name evidence="5" type="ORF">SGODD07_01610</name>
</gene>
<name>A0A139N2A8_STRGN</name>
<dbReference type="AlphaFoldDB" id="A0A139N2A8"/>
<dbReference type="Pfam" id="PF00392">
    <property type="entry name" value="GntR"/>
    <property type="match status" value="1"/>
</dbReference>
<dbReference type="GO" id="GO:0003677">
    <property type="term" value="F:DNA binding"/>
    <property type="evidence" value="ECO:0007669"/>
    <property type="project" value="UniProtKB-KW"/>
</dbReference>
<dbReference type="PANTHER" id="PTHR44846:SF17">
    <property type="entry name" value="GNTR-FAMILY TRANSCRIPTIONAL REGULATOR"/>
    <property type="match status" value="1"/>
</dbReference>
<evidence type="ECO:0000256" key="1">
    <source>
        <dbReference type="ARBA" id="ARBA00023015"/>
    </source>
</evidence>
<dbReference type="Gene3D" id="3.40.1410.10">
    <property type="entry name" value="Chorismate lyase-like"/>
    <property type="match status" value="1"/>
</dbReference>
<dbReference type="InterPro" id="IPR000524">
    <property type="entry name" value="Tscrpt_reg_HTH_GntR"/>
</dbReference>
<dbReference type="EMBL" id="LQRC01000219">
    <property type="protein sequence ID" value="KXT70140.1"/>
    <property type="molecule type" value="Genomic_DNA"/>
</dbReference>
<dbReference type="SUPFAM" id="SSF64288">
    <property type="entry name" value="Chorismate lyase-like"/>
    <property type="match status" value="1"/>
</dbReference>
<evidence type="ECO:0000256" key="3">
    <source>
        <dbReference type="ARBA" id="ARBA00023163"/>
    </source>
</evidence>
<feature type="domain" description="HTH gntR-type" evidence="4">
    <location>
        <begin position="3"/>
        <end position="71"/>
    </location>
</feature>
<dbReference type="Pfam" id="PF07702">
    <property type="entry name" value="UTRA"/>
    <property type="match status" value="1"/>
</dbReference>
<evidence type="ECO:0000259" key="4">
    <source>
        <dbReference type="PROSITE" id="PS50949"/>
    </source>
</evidence>
<keyword evidence="1" id="KW-0805">Transcription regulation</keyword>
<dbReference type="InterPro" id="IPR036388">
    <property type="entry name" value="WH-like_DNA-bd_sf"/>
</dbReference>
<evidence type="ECO:0000313" key="5">
    <source>
        <dbReference type="EMBL" id="KXT70140.1"/>
    </source>
</evidence>
<reference evidence="5 6" key="1">
    <citation type="submission" date="2016-01" db="EMBL/GenBank/DDBJ databases">
        <title>Highly variable Streptococcus oralis are common among viridans streptococci isolated from primates.</title>
        <authorList>
            <person name="Denapaite D."/>
            <person name="Rieger M."/>
            <person name="Koendgen S."/>
            <person name="Brueckner R."/>
            <person name="Ochigava I."/>
            <person name="Kappeler P."/>
            <person name="Maetz-Rensing K."/>
            <person name="Leendertz F."/>
            <person name="Hakenbeck R."/>
        </authorList>
    </citation>
    <scope>NUCLEOTIDE SEQUENCE [LARGE SCALE GENOMIC DNA]</scope>
    <source>
        <strain evidence="5 6">DD07</strain>
    </source>
</reference>
<dbReference type="PROSITE" id="PS50949">
    <property type="entry name" value="HTH_GNTR"/>
    <property type="match status" value="1"/>
</dbReference>
<dbReference type="Proteomes" id="UP000070096">
    <property type="component" value="Unassembled WGS sequence"/>
</dbReference>
<dbReference type="InterPro" id="IPR028978">
    <property type="entry name" value="Chorismate_lyase_/UTRA_dom_sf"/>
</dbReference>
<dbReference type="PANTHER" id="PTHR44846">
    <property type="entry name" value="MANNOSYL-D-GLYCERATE TRANSPORT/METABOLISM SYSTEM REPRESSOR MNGR-RELATED"/>
    <property type="match status" value="1"/>
</dbReference>
<dbReference type="GO" id="GO:0003700">
    <property type="term" value="F:DNA-binding transcription factor activity"/>
    <property type="evidence" value="ECO:0007669"/>
    <property type="project" value="InterPro"/>
</dbReference>
<dbReference type="InterPro" id="IPR050679">
    <property type="entry name" value="Bact_HTH_transcr_reg"/>
</dbReference>
<dbReference type="GO" id="GO:0045892">
    <property type="term" value="P:negative regulation of DNA-templated transcription"/>
    <property type="evidence" value="ECO:0007669"/>
    <property type="project" value="TreeGrafter"/>
</dbReference>
<organism evidence="5 6">
    <name type="scientific">Streptococcus gordonii</name>
    <dbReference type="NCBI Taxonomy" id="1302"/>
    <lineage>
        <taxon>Bacteria</taxon>
        <taxon>Bacillati</taxon>
        <taxon>Bacillota</taxon>
        <taxon>Bacilli</taxon>
        <taxon>Lactobacillales</taxon>
        <taxon>Streptococcaceae</taxon>
        <taxon>Streptococcus</taxon>
    </lineage>
</organism>
<protein>
    <submittedName>
        <fullName evidence="5">Transcriptional regulator, GntR family</fullName>
    </submittedName>
</protein>
<dbReference type="Gene3D" id="1.10.10.10">
    <property type="entry name" value="Winged helix-like DNA-binding domain superfamily/Winged helix DNA-binding domain"/>
    <property type="match status" value="1"/>
</dbReference>
<dbReference type="SUPFAM" id="SSF46785">
    <property type="entry name" value="Winged helix' DNA-binding domain"/>
    <property type="match status" value="1"/>
</dbReference>
<evidence type="ECO:0000313" key="6">
    <source>
        <dbReference type="Proteomes" id="UP000070096"/>
    </source>
</evidence>
<dbReference type="CDD" id="cd07377">
    <property type="entry name" value="WHTH_GntR"/>
    <property type="match status" value="1"/>
</dbReference>
<proteinExistence type="predicted"/>
<dbReference type="PATRIC" id="fig|1302.21.peg.1788"/>
<comment type="caution">
    <text evidence="5">The sequence shown here is derived from an EMBL/GenBank/DDBJ whole genome shotgun (WGS) entry which is preliminary data.</text>
</comment>
<dbReference type="SMART" id="SM00345">
    <property type="entry name" value="HTH_GNTR"/>
    <property type="match status" value="1"/>
</dbReference>
<dbReference type="SMART" id="SM00866">
    <property type="entry name" value="UTRA"/>
    <property type="match status" value="1"/>
</dbReference>